<proteinExistence type="predicted"/>
<evidence type="ECO:0000313" key="3">
    <source>
        <dbReference type="Proteomes" id="UP001500657"/>
    </source>
</evidence>
<name>A0ABN0UDB4_9GAMM</name>
<gene>
    <name evidence="2" type="ORF">GCM10009126_10420</name>
</gene>
<feature type="transmembrane region" description="Helical" evidence="1">
    <location>
        <begin position="36"/>
        <end position="57"/>
    </location>
</feature>
<organism evidence="2 3">
    <name type="scientific">Rhodanobacter caeni</name>
    <dbReference type="NCBI Taxonomy" id="657654"/>
    <lineage>
        <taxon>Bacteria</taxon>
        <taxon>Pseudomonadati</taxon>
        <taxon>Pseudomonadota</taxon>
        <taxon>Gammaproteobacteria</taxon>
        <taxon>Lysobacterales</taxon>
        <taxon>Rhodanobacteraceae</taxon>
        <taxon>Rhodanobacter</taxon>
    </lineage>
</organism>
<dbReference type="EMBL" id="BAAAFO010000002">
    <property type="protein sequence ID" value="GAA0246773.1"/>
    <property type="molecule type" value="Genomic_DNA"/>
</dbReference>
<evidence type="ECO:0000313" key="2">
    <source>
        <dbReference type="EMBL" id="GAA0246773.1"/>
    </source>
</evidence>
<feature type="transmembrane region" description="Helical" evidence="1">
    <location>
        <begin position="69"/>
        <end position="93"/>
    </location>
</feature>
<sequence>MAPLRSFPPGVIVLLASAIAGLALALYAYFTPLTGVTGTLGALAVIVACAVLAVLALAQRVSLKHGARVTLRVAIVLLLLATCFAALLLHRWWICVAMGVGLAGVVVETVRPAGTSHTARA</sequence>
<dbReference type="Proteomes" id="UP001500657">
    <property type="component" value="Unassembled WGS sequence"/>
</dbReference>
<evidence type="ECO:0008006" key="4">
    <source>
        <dbReference type="Google" id="ProtNLM"/>
    </source>
</evidence>
<protein>
    <recommendedName>
        <fullName evidence="4">MFS transporter</fullName>
    </recommendedName>
</protein>
<reference evidence="2 3" key="1">
    <citation type="journal article" date="2019" name="Int. J. Syst. Evol. Microbiol.">
        <title>The Global Catalogue of Microorganisms (GCM) 10K type strain sequencing project: providing services to taxonomists for standard genome sequencing and annotation.</title>
        <authorList>
            <consortium name="The Broad Institute Genomics Platform"/>
            <consortium name="The Broad Institute Genome Sequencing Center for Infectious Disease"/>
            <person name="Wu L."/>
            <person name="Ma J."/>
        </authorList>
    </citation>
    <scope>NUCLEOTIDE SEQUENCE [LARGE SCALE GENOMIC DNA]</scope>
    <source>
        <strain evidence="2 3">JCM 16242</strain>
    </source>
</reference>
<feature type="transmembrane region" description="Helical" evidence="1">
    <location>
        <begin position="12"/>
        <end position="30"/>
    </location>
</feature>
<keyword evidence="3" id="KW-1185">Reference proteome</keyword>
<keyword evidence="1" id="KW-1133">Transmembrane helix</keyword>
<comment type="caution">
    <text evidence="2">The sequence shown here is derived from an EMBL/GenBank/DDBJ whole genome shotgun (WGS) entry which is preliminary data.</text>
</comment>
<evidence type="ECO:0000256" key="1">
    <source>
        <dbReference type="SAM" id="Phobius"/>
    </source>
</evidence>
<keyword evidence="1" id="KW-0472">Membrane</keyword>
<keyword evidence="1" id="KW-0812">Transmembrane</keyword>
<accession>A0ABN0UDB4</accession>